<sequence length="469" mass="51764">MSTRQTTALFVDTDHSYTHLVSVWIFDAESGPNGSIDQQSLEAWMIDQLDVCPIFRRKVYRMPFDLGFPCWVTDRDLDIRRHITVTGLSTPGWRGLTDEIVRIANRPMDRSRPLWELHVINDITGAKTVPDGASAVILKFHHSVGDGVESVALARRLFGDPNPSWPVLDSARPKFRVWQIPELTLRQVRQARRATAETKAAQEDLSSAVESGRVAPTPASRPSTRFNRVTSGKWTFDVVLFSLTDVQAIRRAVENVTVNDVMLTVVAIALSSYLDTVGDTPPTSMGSASPKSVFPVKQRVSEPEKGSNQFSTMLVDLHPESENPVDRLRSIAYSASLEKSRIGDPRSVRVEHTMDHWPMWLVKYAMWRQKRHAARPTQNVGATVVVTNVPRGSSQGLSFFGRSAIDGFGVLGTCDQSGLQHVVSSLGDRISVSFTACAEAMPDSSLYAEAITRAFRDLQQASTGSGGAD</sequence>
<organism evidence="14 15">
    <name type="scientific">Rhodococcus qingshengii</name>
    <dbReference type="NCBI Taxonomy" id="334542"/>
    <lineage>
        <taxon>Bacteria</taxon>
        <taxon>Bacillati</taxon>
        <taxon>Actinomycetota</taxon>
        <taxon>Actinomycetes</taxon>
        <taxon>Mycobacteriales</taxon>
        <taxon>Nocardiaceae</taxon>
        <taxon>Rhodococcus</taxon>
        <taxon>Rhodococcus erythropolis group</taxon>
    </lineage>
</organism>
<dbReference type="GO" id="GO:0051701">
    <property type="term" value="P:biological process involved in interaction with host"/>
    <property type="evidence" value="ECO:0007669"/>
    <property type="project" value="TreeGrafter"/>
</dbReference>
<dbReference type="GO" id="GO:0005886">
    <property type="term" value="C:plasma membrane"/>
    <property type="evidence" value="ECO:0007669"/>
    <property type="project" value="TreeGrafter"/>
</dbReference>
<keyword evidence="5" id="KW-0444">Lipid biosynthesis</keyword>
<dbReference type="GO" id="GO:0004144">
    <property type="term" value="F:diacylglycerol O-acyltransferase activity"/>
    <property type="evidence" value="ECO:0007669"/>
    <property type="project" value="UniProtKB-EC"/>
</dbReference>
<comment type="similarity">
    <text evidence="3">Belongs to the long-chain O-acyltransferase family.</text>
</comment>
<evidence type="ECO:0000256" key="6">
    <source>
        <dbReference type="ARBA" id="ARBA00022679"/>
    </source>
</evidence>
<dbReference type="PANTHER" id="PTHR31650">
    <property type="entry name" value="O-ACYLTRANSFERASE (WSD1-LIKE) FAMILY PROTEIN"/>
    <property type="match status" value="1"/>
</dbReference>
<feature type="domain" description="O-acyltransferase WSD1-like N-terminal" evidence="12">
    <location>
        <begin position="8"/>
        <end position="262"/>
    </location>
</feature>
<dbReference type="EC" id="2.3.1.20" evidence="4"/>
<dbReference type="InterPro" id="IPR004255">
    <property type="entry name" value="O-acyltransferase_WSD1_N"/>
</dbReference>
<comment type="caution">
    <text evidence="14">The sequence shown here is derived from an EMBL/GenBank/DDBJ whole genome shotgun (WGS) entry which is preliminary data.</text>
</comment>
<dbReference type="Proteomes" id="UP001217325">
    <property type="component" value="Unassembled WGS sequence"/>
</dbReference>
<dbReference type="GO" id="GO:0071731">
    <property type="term" value="P:response to nitric oxide"/>
    <property type="evidence" value="ECO:0007669"/>
    <property type="project" value="TreeGrafter"/>
</dbReference>
<name>A0AAW6LYN2_RHOSG</name>
<evidence type="ECO:0000259" key="12">
    <source>
        <dbReference type="Pfam" id="PF03007"/>
    </source>
</evidence>
<dbReference type="RefSeq" id="WP_193595459.1">
    <property type="nucleotide sequence ID" value="NZ_CP063234.1"/>
</dbReference>
<accession>A0AAW6LYN2</accession>
<proteinExistence type="inferred from homology"/>
<reference evidence="14" key="1">
    <citation type="submission" date="2023-02" db="EMBL/GenBank/DDBJ databases">
        <title>A novel hydrolase synthesized by Rhodococcus erythropolis HQ is responsible for the detoxification of Zearalenone.</title>
        <authorList>
            <person name="Hu J."/>
            <person name="Xu J."/>
        </authorList>
    </citation>
    <scope>NUCLEOTIDE SEQUENCE</scope>
    <source>
        <strain evidence="14">HQ</strain>
    </source>
</reference>
<evidence type="ECO:0000256" key="1">
    <source>
        <dbReference type="ARBA" id="ARBA00004771"/>
    </source>
</evidence>
<dbReference type="Pfam" id="PF03007">
    <property type="entry name" value="WS_DGAT_cat"/>
    <property type="match status" value="1"/>
</dbReference>
<keyword evidence="9" id="KW-0012">Acyltransferase</keyword>
<dbReference type="InterPro" id="IPR045034">
    <property type="entry name" value="O-acyltransferase_WSD1-like"/>
</dbReference>
<feature type="domain" description="O-acyltransferase WSD1 C-terminal" evidence="13">
    <location>
        <begin position="308"/>
        <end position="458"/>
    </location>
</feature>
<dbReference type="GO" id="GO:0001666">
    <property type="term" value="P:response to hypoxia"/>
    <property type="evidence" value="ECO:0007669"/>
    <property type="project" value="TreeGrafter"/>
</dbReference>
<feature type="region of interest" description="Disordered" evidence="11">
    <location>
        <begin position="194"/>
        <end position="226"/>
    </location>
</feature>
<dbReference type="SUPFAM" id="SSF52777">
    <property type="entry name" value="CoA-dependent acyltransferases"/>
    <property type="match status" value="1"/>
</dbReference>
<evidence type="ECO:0000256" key="8">
    <source>
        <dbReference type="ARBA" id="ARBA00023098"/>
    </source>
</evidence>
<keyword evidence="8" id="KW-0443">Lipid metabolism</keyword>
<evidence type="ECO:0000256" key="11">
    <source>
        <dbReference type="SAM" id="MobiDB-lite"/>
    </source>
</evidence>
<evidence type="ECO:0000259" key="13">
    <source>
        <dbReference type="Pfam" id="PF06974"/>
    </source>
</evidence>
<dbReference type="InterPro" id="IPR009721">
    <property type="entry name" value="O-acyltransferase_WSD1_C"/>
</dbReference>
<evidence type="ECO:0000256" key="2">
    <source>
        <dbReference type="ARBA" id="ARBA00005189"/>
    </source>
</evidence>
<dbReference type="PANTHER" id="PTHR31650:SF1">
    <property type="entry name" value="WAX ESTER SYNTHASE_DIACYLGLYCEROL ACYLTRANSFERASE 4-RELATED"/>
    <property type="match status" value="1"/>
</dbReference>
<protein>
    <recommendedName>
        <fullName evidence="4">diacylglycerol O-acyltransferase</fullName>
        <ecNumber evidence="4">2.3.1.20</ecNumber>
    </recommendedName>
</protein>
<evidence type="ECO:0000256" key="3">
    <source>
        <dbReference type="ARBA" id="ARBA00009587"/>
    </source>
</evidence>
<keyword evidence="7" id="KW-0319">Glycerol metabolism</keyword>
<dbReference type="Pfam" id="PF06974">
    <property type="entry name" value="WS_DGAT_C"/>
    <property type="match status" value="1"/>
</dbReference>
<evidence type="ECO:0000256" key="5">
    <source>
        <dbReference type="ARBA" id="ARBA00022516"/>
    </source>
</evidence>
<keyword evidence="6" id="KW-0808">Transferase</keyword>
<evidence type="ECO:0000256" key="7">
    <source>
        <dbReference type="ARBA" id="ARBA00022798"/>
    </source>
</evidence>
<dbReference type="GO" id="GO:0006071">
    <property type="term" value="P:glycerol metabolic process"/>
    <property type="evidence" value="ECO:0007669"/>
    <property type="project" value="UniProtKB-KW"/>
</dbReference>
<comment type="catalytic activity">
    <reaction evidence="10">
        <text>an acyl-CoA + a 1,2-diacyl-sn-glycerol = a triacyl-sn-glycerol + CoA</text>
        <dbReference type="Rhea" id="RHEA:10868"/>
        <dbReference type="ChEBI" id="CHEBI:17815"/>
        <dbReference type="ChEBI" id="CHEBI:57287"/>
        <dbReference type="ChEBI" id="CHEBI:58342"/>
        <dbReference type="ChEBI" id="CHEBI:64615"/>
        <dbReference type="EC" id="2.3.1.20"/>
    </reaction>
</comment>
<gene>
    <name evidence="14" type="ORF">PXH69_34415</name>
</gene>
<evidence type="ECO:0000313" key="14">
    <source>
        <dbReference type="EMBL" id="MDE8650055.1"/>
    </source>
</evidence>
<comment type="pathway">
    <text evidence="1">Glycerolipid metabolism; triacylglycerol biosynthesis.</text>
</comment>
<evidence type="ECO:0000256" key="9">
    <source>
        <dbReference type="ARBA" id="ARBA00023315"/>
    </source>
</evidence>
<evidence type="ECO:0000313" key="15">
    <source>
        <dbReference type="Proteomes" id="UP001217325"/>
    </source>
</evidence>
<dbReference type="AlphaFoldDB" id="A0AAW6LYN2"/>
<dbReference type="EMBL" id="JARDXE010000052">
    <property type="protein sequence ID" value="MDE8650055.1"/>
    <property type="molecule type" value="Genomic_DNA"/>
</dbReference>
<dbReference type="GO" id="GO:0019432">
    <property type="term" value="P:triglyceride biosynthetic process"/>
    <property type="evidence" value="ECO:0007669"/>
    <property type="project" value="TreeGrafter"/>
</dbReference>
<evidence type="ECO:0000256" key="4">
    <source>
        <dbReference type="ARBA" id="ARBA00013244"/>
    </source>
</evidence>
<comment type="pathway">
    <text evidence="2">Lipid metabolism.</text>
</comment>
<evidence type="ECO:0000256" key="10">
    <source>
        <dbReference type="ARBA" id="ARBA00048109"/>
    </source>
</evidence>